<sequence length="470" mass="51472">MGLDQSSAAQQMTDANHAPGIRTHNLRRNHARLSALGPQKFDSFTERLLRLDREERRKEYRRQDYVSLDKIPTWRRKTAEERHLLNLTVNDAEEEDSQVTSGGGLSDKVSLYKGDITLLEVDAIVNAANSSLLGGGGVDGCIHKAAGSCLFDECHSLNGCETGKAKITCGYDLPAKCLPHYRLYSSGQFSSHDRSQYPPGLIVVKRTFSSAPAALSGPRAGQNTSGTGTPAPLHPLLYLTLTLSLKWDSLVFTPSAAHRKSTSSLLLTVRAHVINVSLSLHTGSIYQRGKCAPSQTTLTHSLHLRKEHNSTLHFYEDLCRDSSCQRNVLETKSCIFSAEIKCAQMPHFPGFKSSLFSDICISFVGRPVSLLALLRTAVICKPGVEGRETGIVSDRINTCRKREGCVSGASVWICVWVYGGAAEMVGEVQRGLRQLPLSDRRGGLNDGSKTLIRPPPRNTQPSASTKLCWD</sequence>
<dbReference type="GO" id="GO:0140291">
    <property type="term" value="P:peptidyl-glutamate ADP-deribosylation"/>
    <property type="evidence" value="ECO:0007669"/>
    <property type="project" value="TreeGrafter"/>
</dbReference>
<evidence type="ECO:0000313" key="4">
    <source>
        <dbReference type="Proteomes" id="UP001460270"/>
    </source>
</evidence>
<dbReference type="PANTHER" id="PTHR11106">
    <property type="entry name" value="GANGLIOSIDE INDUCED DIFFERENTIATION ASSOCIATED PROTEIN 2-RELATED"/>
    <property type="match status" value="1"/>
</dbReference>
<dbReference type="AlphaFoldDB" id="A0AAW0NP26"/>
<dbReference type="Proteomes" id="UP001460270">
    <property type="component" value="Unassembled WGS sequence"/>
</dbReference>
<comment type="caution">
    <text evidence="3">The sequence shown here is derived from an EMBL/GenBank/DDBJ whole genome shotgun (WGS) entry which is preliminary data.</text>
</comment>
<evidence type="ECO:0000313" key="3">
    <source>
        <dbReference type="EMBL" id="KAK7901984.1"/>
    </source>
</evidence>
<organism evidence="3 4">
    <name type="scientific">Mugilogobius chulae</name>
    <name type="common">yellowstripe goby</name>
    <dbReference type="NCBI Taxonomy" id="88201"/>
    <lineage>
        <taxon>Eukaryota</taxon>
        <taxon>Metazoa</taxon>
        <taxon>Chordata</taxon>
        <taxon>Craniata</taxon>
        <taxon>Vertebrata</taxon>
        <taxon>Euteleostomi</taxon>
        <taxon>Actinopterygii</taxon>
        <taxon>Neopterygii</taxon>
        <taxon>Teleostei</taxon>
        <taxon>Neoteleostei</taxon>
        <taxon>Acanthomorphata</taxon>
        <taxon>Gobiaria</taxon>
        <taxon>Gobiiformes</taxon>
        <taxon>Gobioidei</taxon>
        <taxon>Gobiidae</taxon>
        <taxon>Gobionellinae</taxon>
        <taxon>Mugilogobius</taxon>
    </lineage>
</organism>
<dbReference type="GO" id="GO:0006974">
    <property type="term" value="P:DNA damage response"/>
    <property type="evidence" value="ECO:0007669"/>
    <property type="project" value="TreeGrafter"/>
</dbReference>
<evidence type="ECO:0000259" key="2">
    <source>
        <dbReference type="PROSITE" id="PS51154"/>
    </source>
</evidence>
<feature type="region of interest" description="Disordered" evidence="1">
    <location>
        <begin position="439"/>
        <end position="470"/>
    </location>
</feature>
<dbReference type="Pfam" id="PF01661">
    <property type="entry name" value="Macro"/>
    <property type="match status" value="1"/>
</dbReference>
<feature type="compositionally biased region" description="Polar residues" evidence="1">
    <location>
        <begin position="459"/>
        <end position="470"/>
    </location>
</feature>
<feature type="domain" description="Macro" evidence="2">
    <location>
        <begin position="96"/>
        <end position="260"/>
    </location>
</feature>
<dbReference type="GO" id="GO:0005654">
    <property type="term" value="C:nucleoplasm"/>
    <property type="evidence" value="ECO:0007669"/>
    <property type="project" value="TreeGrafter"/>
</dbReference>
<gene>
    <name evidence="3" type="ORF">WMY93_018753</name>
</gene>
<protein>
    <recommendedName>
        <fullName evidence="2">Macro domain-containing protein</fullName>
    </recommendedName>
</protein>
<dbReference type="InterPro" id="IPR043472">
    <property type="entry name" value="Macro_dom-like"/>
</dbReference>
<dbReference type="PROSITE" id="PS51154">
    <property type="entry name" value="MACRO"/>
    <property type="match status" value="1"/>
</dbReference>
<dbReference type="GO" id="GO:0140293">
    <property type="term" value="F:ADP-ribosylglutamate hydrolase activity"/>
    <property type="evidence" value="ECO:0007669"/>
    <property type="project" value="TreeGrafter"/>
</dbReference>
<dbReference type="PANTHER" id="PTHR11106:SF104">
    <property type="entry name" value="ADP-RIBOSE GLYCOHYDROLASE MACROD2"/>
    <property type="match status" value="1"/>
</dbReference>
<feature type="region of interest" description="Disordered" evidence="1">
    <location>
        <begin position="1"/>
        <end position="23"/>
    </location>
</feature>
<evidence type="ECO:0000256" key="1">
    <source>
        <dbReference type="SAM" id="MobiDB-lite"/>
    </source>
</evidence>
<proteinExistence type="predicted"/>
<dbReference type="GO" id="GO:0042278">
    <property type="term" value="P:purine nucleoside metabolic process"/>
    <property type="evidence" value="ECO:0007669"/>
    <property type="project" value="TreeGrafter"/>
</dbReference>
<dbReference type="SMART" id="SM00506">
    <property type="entry name" value="A1pp"/>
    <property type="match status" value="1"/>
</dbReference>
<name>A0AAW0NP26_9GOBI</name>
<dbReference type="InterPro" id="IPR002589">
    <property type="entry name" value="Macro_dom"/>
</dbReference>
<dbReference type="Gene3D" id="3.40.220.10">
    <property type="entry name" value="Leucine Aminopeptidase, subunit E, domain 1"/>
    <property type="match status" value="1"/>
</dbReference>
<keyword evidence="4" id="KW-1185">Reference proteome</keyword>
<dbReference type="SUPFAM" id="SSF52949">
    <property type="entry name" value="Macro domain-like"/>
    <property type="match status" value="1"/>
</dbReference>
<reference evidence="4" key="1">
    <citation type="submission" date="2024-04" db="EMBL/GenBank/DDBJ databases">
        <title>Salinicola lusitanus LLJ914,a marine bacterium isolated from the Okinawa Trough.</title>
        <authorList>
            <person name="Li J."/>
        </authorList>
    </citation>
    <scope>NUCLEOTIDE SEQUENCE [LARGE SCALE GENOMIC DNA]</scope>
</reference>
<accession>A0AAW0NP26</accession>
<feature type="compositionally biased region" description="Polar residues" evidence="1">
    <location>
        <begin position="1"/>
        <end position="14"/>
    </location>
</feature>
<dbReference type="EMBL" id="JBBPFD010000013">
    <property type="protein sequence ID" value="KAK7901984.1"/>
    <property type="molecule type" value="Genomic_DNA"/>
</dbReference>